<reference evidence="1 2" key="1">
    <citation type="submission" date="2024-02" db="EMBL/GenBank/DDBJ databases">
        <authorList>
            <person name="Chen Y."/>
            <person name="Shah S."/>
            <person name="Dougan E. K."/>
            <person name="Thang M."/>
            <person name="Chan C."/>
        </authorList>
    </citation>
    <scope>NUCLEOTIDE SEQUENCE [LARGE SCALE GENOMIC DNA]</scope>
</reference>
<dbReference type="EMBL" id="CAXAMM010005025">
    <property type="protein sequence ID" value="CAK9005774.1"/>
    <property type="molecule type" value="Genomic_DNA"/>
</dbReference>
<evidence type="ECO:0000313" key="2">
    <source>
        <dbReference type="Proteomes" id="UP001642464"/>
    </source>
</evidence>
<dbReference type="CDD" id="cd00538">
    <property type="entry name" value="PA"/>
    <property type="match status" value="1"/>
</dbReference>
<evidence type="ECO:0000313" key="1">
    <source>
        <dbReference type="EMBL" id="CAK9005774.1"/>
    </source>
</evidence>
<keyword evidence="2" id="KW-1185">Reference proteome</keyword>
<name>A0ABP0IUL5_9DINO</name>
<comment type="caution">
    <text evidence="1">The sequence shown here is derived from an EMBL/GenBank/DDBJ whole genome shotgun (WGS) entry which is preliminary data.</text>
</comment>
<sequence>MIELDEERLDRMRQVPAEQLTEPPETALQQVVFKAPAQHEHAAVEITTHAQRAVWNSEATGQQITGEVLHRAEDEFGLEAGDSFHGGQFMALVRRGGAQPEQFAPFALKAHNAAQSGASALLVVNSEEKLPVGRIGVATIWGELRIACTTGSCSFPSVPVLLLNKQQGEELLQLCRSGRSVTGDFTVKSDPYPRRSLPKKLCQACGLFCSGIGVMYGIIQCFAVEVGGEFLAAELAARDIGIRCVCIDVDLNRFWSRLGWSLLPTPCNLLNSLLSWLAFPRVFFQFLFPPFGSIDTVGSIFLHGASFSVKTWLAFLLAGACASFITNSVLRLFGTGVVEGATDTGLIESDDREEAQAYVMLAIEMYMLPQVYSAVAASRDEAMYHSMVRKCQEFAAKRLVVVVGAGHANGILQYAREFGL</sequence>
<gene>
    <name evidence="1" type="ORF">SCF082_LOCUS8739</name>
</gene>
<dbReference type="Proteomes" id="UP001642464">
    <property type="component" value="Unassembled WGS sequence"/>
</dbReference>
<organism evidence="1 2">
    <name type="scientific">Durusdinium trenchii</name>
    <dbReference type="NCBI Taxonomy" id="1381693"/>
    <lineage>
        <taxon>Eukaryota</taxon>
        <taxon>Sar</taxon>
        <taxon>Alveolata</taxon>
        <taxon>Dinophyceae</taxon>
        <taxon>Suessiales</taxon>
        <taxon>Symbiodiniaceae</taxon>
        <taxon>Durusdinium</taxon>
    </lineage>
</organism>
<protein>
    <recommendedName>
        <fullName evidence="3">TraB domain-containing protein</fullName>
    </recommendedName>
</protein>
<evidence type="ECO:0008006" key="3">
    <source>
        <dbReference type="Google" id="ProtNLM"/>
    </source>
</evidence>
<accession>A0ABP0IUL5</accession>
<proteinExistence type="predicted"/>
<dbReference type="Gene3D" id="3.50.30.30">
    <property type="match status" value="1"/>
</dbReference>